<dbReference type="Proteomes" id="UP000887540">
    <property type="component" value="Unplaced"/>
</dbReference>
<evidence type="ECO:0000256" key="7">
    <source>
        <dbReference type="RuleBase" id="RU361183"/>
    </source>
</evidence>
<feature type="compositionally biased region" description="Low complexity" evidence="8">
    <location>
        <begin position="124"/>
        <end position="135"/>
    </location>
</feature>
<evidence type="ECO:0000256" key="3">
    <source>
        <dbReference type="ARBA" id="ARBA00022801"/>
    </source>
</evidence>
<evidence type="ECO:0000313" key="10">
    <source>
        <dbReference type="Proteomes" id="UP000887540"/>
    </source>
</evidence>
<dbReference type="WBParaSite" id="ACRNAN_scaffold7147.g17307.t1">
    <property type="protein sequence ID" value="ACRNAN_scaffold7147.g17307.t1"/>
    <property type="gene ID" value="ACRNAN_scaffold7147.g17307"/>
</dbReference>
<dbReference type="PRINTS" id="PR00480">
    <property type="entry name" value="ASTACIN"/>
</dbReference>
<feature type="domain" description="Peptidase M12A" evidence="9">
    <location>
        <begin position="1"/>
        <end position="94"/>
    </location>
</feature>
<evidence type="ECO:0000256" key="2">
    <source>
        <dbReference type="ARBA" id="ARBA00022723"/>
    </source>
</evidence>
<evidence type="ECO:0000259" key="9">
    <source>
        <dbReference type="PROSITE" id="PS51864"/>
    </source>
</evidence>
<evidence type="ECO:0000256" key="5">
    <source>
        <dbReference type="ARBA" id="ARBA00023049"/>
    </source>
</evidence>
<dbReference type="InterPro" id="IPR001506">
    <property type="entry name" value="Peptidase_M12A"/>
</dbReference>
<evidence type="ECO:0000256" key="6">
    <source>
        <dbReference type="PROSITE-ProRule" id="PRU01211"/>
    </source>
</evidence>
<dbReference type="GO" id="GO:0004222">
    <property type="term" value="F:metalloendopeptidase activity"/>
    <property type="evidence" value="ECO:0007669"/>
    <property type="project" value="UniProtKB-UniRule"/>
</dbReference>
<keyword evidence="1 7" id="KW-0645">Protease</keyword>
<keyword evidence="3 7" id="KW-0378">Hydrolase</keyword>
<keyword evidence="4 7" id="KW-0862">Zinc</keyword>
<protein>
    <recommendedName>
        <fullName evidence="7">Metalloendopeptidase</fullName>
        <ecNumber evidence="7">3.4.24.-</ecNumber>
    </recommendedName>
</protein>
<dbReference type="PROSITE" id="PS51864">
    <property type="entry name" value="ASTACIN"/>
    <property type="match status" value="1"/>
</dbReference>
<dbReference type="PANTHER" id="PTHR10127:SF780">
    <property type="entry name" value="METALLOENDOPEPTIDASE"/>
    <property type="match status" value="1"/>
</dbReference>
<accession>A0A914EDY4</accession>
<dbReference type="GO" id="GO:0046872">
    <property type="term" value="F:metal ion binding"/>
    <property type="evidence" value="ECO:0007669"/>
    <property type="project" value="UniProtKB-KW"/>
</dbReference>
<reference evidence="11" key="1">
    <citation type="submission" date="2022-11" db="UniProtKB">
        <authorList>
            <consortium name="WormBaseParasite"/>
        </authorList>
    </citation>
    <scope>IDENTIFICATION</scope>
</reference>
<dbReference type="Gene3D" id="3.40.390.10">
    <property type="entry name" value="Collagenase (Catalytic Domain)"/>
    <property type="match status" value="1"/>
</dbReference>
<evidence type="ECO:0000313" key="11">
    <source>
        <dbReference type="WBParaSite" id="ACRNAN_scaffold7147.g17307.t1"/>
    </source>
</evidence>
<comment type="cofactor">
    <cofactor evidence="7">
        <name>Zn(2+)</name>
        <dbReference type="ChEBI" id="CHEBI:29105"/>
    </cofactor>
    <text evidence="7">Binds 1 zinc ion per subunit.</text>
</comment>
<dbReference type="GO" id="GO:0006508">
    <property type="term" value="P:proteolysis"/>
    <property type="evidence" value="ECO:0007669"/>
    <property type="project" value="UniProtKB-KW"/>
</dbReference>
<evidence type="ECO:0000256" key="4">
    <source>
        <dbReference type="ARBA" id="ARBA00022833"/>
    </source>
</evidence>
<keyword evidence="10" id="KW-1185">Reference proteome</keyword>
<name>A0A914EDY4_9BILA</name>
<keyword evidence="2 7" id="KW-0479">Metal-binding</keyword>
<dbReference type="EC" id="3.4.24.-" evidence="7"/>
<feature type="compositionally biased region" description="Polar residues" evidence="8">
    <location>
        <begin position="99"/>
        <end position="123"/>
    </location>
</feature>
<proteinExistence type="predicted"/>
<dbReference type="PANTHER" id="PTHR10127">
    <property type="entry name" value="DISCOIDIN, CUB, EGF, LAMININ , AND ZINC METALLOPROTEASE DOMAIN CONTAINING"/>
    <property type="match status" value="1"/>
</dbReference>
<keyword evidence="5 7" id="KW-0482">Metalloprotease</keyword>
<comment type="caution">
    <text evidence="6">Lacks conserved residue(s) required for the propagation of feature annotation.</text>
</comment>
<evidence type="ECO:0000256" key="8">
    <source>
        <dbReference type="SAM" id="MobiDB-lite"/>
    </source>
</evidence>
<dbReference type="Pfam" id="PF01400">
    <property type="entry name" value="Astacin"/>
    <property type="match status" value="1"/>
</dbReference>
<organism evidence="10 11">
    <name type="scientific">Acrobeloides nanus</name>
    <dbReference type="NCBI Taxonomy" id="290746"/>
    <lineage>
        <taxon>Eukaryota</taxon>
        <taxon>Metazoa</taxon>
        <taxon>Ecdysozoa</taxon>
        <taxon>Nematoda</taxon>
        <taxon>Chromadorea</taxon>
        <taxon>Rhabditida</taxon>
        <taxon>Tylenchina</taxon>
        <taxon>Cephalobomorpha</taxon>
        <taxon>Cephaloboidea</taxon>
        <taxon>Cephalobidae</taxon>
        <taxon>Acrobeloides</taxon>
    </lineage>
</organism>
<dbReference type="InterPro" id="IPR024079">
    <property type="entry name" value="MetalloPept_cat_dom_sf"/>
</dbReference>
<evidence type="ECO:0000256" key="1">
    <source>
        <dbReference type="ARBA" id="ARBA00022670"/>
    </source>
</evidence>
<dbReference type="SUPFAM" id="SSF55486">
    <property type="entry name" value="Metalloproteases ('zincins'), catalytic domain"/>
    <property type="match status" value="1"/>
</dbReference>
<dbReference type="AlphaFoldDB" id="A0A914EDY4"/>
<sequence>MHTIGRADRNNYVTIHLENVLDDAKENFDTYDLEKITHLGTSYDYESILHYDMYAFSKNGQPTIVPTKPGVTIGQRRGFSSIDVYKINKLYECGTNTELQQSTPSSYTKKAQNQQRVQGFNSVQTQQQRTTPRPYTQRAQNQQGVSGFNSFQTQLGVPGFNSFQNQQQRMYPNSYANANDGNSGLGNVRYGDASFGNNGFTNSGGSSYSWGNCDPVRRKQAEQNAIRNAGGSYSYTC</sequence>
<feature type="region of interest" description="Disordered" evidence="8">
    <location>
        <begin position="99"/>
        <end position="135"/>
    </location>
</feature>